<comment type="subcellular location">
    <subcellularLocation>
        <location evidence="1">Membrane</location>
        <topology evidence="1">Multi-pass membrane protein</topology>
    </subcellularLocation>
</comment>
<feature type="transmembrane region" description="Helical" evidence="10">
    <location>
        <begin position="142"/>
        <end position="160"/>
    </location>
</feature>
<accession>A0A7M7GE52</accession>
<dbReference type="AlphaFoldDB" id="A0A7M7GE52"/>
<comment type="similarity">
    <text evidence="10">Belongs to the ELO family.</text>
</comment>
<proteinExistence type="inferred from homology"/>
<dbReference type="GeneID" id="100578829"/>
<organism evidence="11">
    <name type="scientific">Apis mellifera</name>
    <name type="common">Honeybee</name>
    <dbReference type="NCBI Taxonomy" id="7460"/>
    <lineage>
        <taxon>Eukaryota</taxon>
        <taxon>Metazoa</taxon>
        <taxon>Ecdysozoa</taxon>
        <taxon>Arthropoda</taxon>
        <taxon>Hexapoda</taxon>
        <taxon>Insecta</taxon>
        <taxon>Pterygota</taxon>
        <taxon>Neoptera</taxon>
        <taxon>Endopterygota</taxon>
        <taxon>Hymenoptera</taxon>
        <taxon>Apocrita</taxon>
        <taxon>Aculeata</taxon>
        <taxon>Apoidea</taxon>
        <taxon>Anthophila</taxon>
        <taxon>Apidae</taxon>
        <taxon>Apis</taxon>
    </lineage>
</organism>
<evidence type="ECO:0000256" key="5">
    <source>
        <dbReference type="ARBA" id="ARBA00022832"/>
    </source>
</evidence>
<keyword evidence="8 10" id="KW-0472">Membrane</keyword>
<gene>
    <name evidence="13" type="primary">LOC100578829</name>
</gene>
<evidence type="ECO:0000256" key="3">
    <source>
        <dbReference type="ARBA" id="ARBA00022679"/>
    </source>
</evidence>
<dbReference type="PANTHER" id="PTHR11157:SF69">
    <property type="entry name" value="ELONGATION OF VERY LONG CHAIN FATTY ACIDS PROTEIN 7"/>
    <property type="match status" value="1"/>
</dbReference>
<evidence type="ECO:0000313" key="12">
    <source>
        <dbReference type="Proteomes" id="UP000005203"/>
    </source>
</evidence>
<evidence type="ECO:0000256" key="10">
    <source>
        <dbReference type="RuleBase" id="RU361115"/>
    </source>
</evidence>
<evidence type="ECO:0000256" key="9">
    <source>
        <dbReference type="ARBA" id="ARBA00023160"/>
    </source>
</evidence>
<dbReference type="PANTHER" id="PTHR11157">
    <property type="entry name" value="FATTY ACID ACYL TRANSFERASE-RELATED"/>
    <property type="match status" value="1"/>
</dbReference>
<feature type="transmembrane region" description="Helical" evidence="10">
    <location>
        <begin position="107"/>
        <end position="130"/>
    </location>
</feature>
<dbReference type="GO" id="GO:0030148">
    <property type="term" value="P:sphingolipid biosynthetic process"/>
    <property type="evidence" value="ECO:0007669"/>
    <property type="project" value="TreeGrafter"/>
</dbReference>
<keyword evidence="7 10" id="KW-0443">Lipid metabolism</keyword>
<protein>
    <recommendedName>
        <fullName evidence="10">Elongation of very long chain fatty acids protein</fullName>
        <ecNumber evidence="10">2.3.1.199</ecNumber>
    </recommendedName>
    <alternativeName>
        <fullName evidence="10">Very-long-chain 3-oxoacyl-CoA synthase</fullName>
    </alternativeName>
</protein>
<sequence>MELVEIYNYYWNERSDSRTNNLPLIGSPIIIPTIIFLYLYFILKYGPQFMKNRKPYNLKTFIQWYNVFQIIANAYLVQQNISAGWFSEISVFCEIPDYSYKPGPVKIAHTMWLTTMLKLIDLVETVVFVLRKKQEQISFLHVYHHVSTILLMWFMTKYYAVTMASFGILINCAVHVIMYTYYYLSTLGPNMQKILSPYKPIITSVQMVQFVICTLYAMQAYSPSCPVSKVPVNTAIFQFIMNFLLFYNFYRQNYRKSVQKKQ</sequence>
<dbReference type="InterPro" id="IPR002076">
    <property type="entry name" value="ELO_fam"/>
</dbReference>
<dbReference type="EnsemblMetazoa" id="XM_003250013">
    <property type="protein sequence ID" value="XP_003250061"/>
    <property type="gene ID" value="LOC100578829"/>
</dbReference>
<keyword evidence="6 10" id="KW-1133">Transmembrane helix</keyword>
<evidence type="ECO:0000256" key="6">
    <source>
        <dbReference type="ARBA" id="ARBA00022989"/>
    </source>
</evidence>
<keyword evidence="3 10" id="KW-0808">Transferase</keyword>
<dbReference type="GO" id="GO:0042761">
    <property type="term" value="P:very long-chain fatty acid biosynthetic process"/>
    <property type="evidence" value="ECO:0007669"/>
    <property type="project" value="TreeGrafter"/>
</dbReference>
<dbReference type="Proteomes" id="UP000005203">
    <property type="component" value="Linkage group LG12"/>
</dbReference>
<evidence type="ECO:0000256" key="2">
    <source>
        <dbReference type="ARBA" id="ARBA00022516"/>
    </source>
</evidence>
<dbReference type="InterPro" id="IPR030457">
    <property type="entry name" value="ELO_CS"/>
</dbReference>
<evidence type="ECO:0000256" key="7">
    <source>
        <dbReference type="ARBA" id="ARBA00023098"/>
    </source>
</evidence>
<evidence type="ECO:0000313" key="11">
    <source>
        <dbReference type="EnsemblMetazoa" id="XP_003250061"/>
    </source>
</evidence>
<dbReference type="GO" id="GO:0034625">
    <property type="term" value="P:fatty acid elongation, monounsaturated fatty acid"/>
    <property type="evidence" value="ECO:0007669"/>
    <property type="project" value="TreeGrafter"/>
</dbReference>
<dbReference type="EC" id="2.3.1.199" evidence="10"/>
<dbReference type="GO" id="GO:0005789">
    <property type="term" value="C:endoplasmic reticulum membrane"/>
    <property type="evidence" value="ECO:0007669"/>
    <property type="project" value="TreeGrafter"/>
</dbReference>
<keyword evidence="2 10" id="KW-0444">Lipid biosynthesis</keyword>
<dbReference type="Pfam" id="PF01151">
    <property type="entry name" value="ELO"/>
    <property type="match status" value="1"/>
</dbReference>
<keyword evidence="5 10" id="KW-0276">Fatty acid metabolism</keyword>
<keyword evidence="9 10" id="KW-0275">Fatty acid biosynthesis</keyword>
<evidence type="ECO:0000256" key="4">
    <source>
        <dbReference type="ARBA" id="ARBA00022692"/>
    </source>
</evidence>
<dbReference type="GO" id="GO:0034626">
    <property type="term" value="P:fatty acid elongation, polyunsaturated fatty acid"/>
    <property type="evidence" value="ECO:0007669"/>
    <property type="project" value="TreeGrafter"/>
</dbReference>
<evidence type="ECO:0000256" key="1">
    <source>
        <dbReference type="ARBA" id="ARBA00004141"/>
    </source>
</evidence>
<feature type="transmembrane region" description="Helical" evidence="10">
    <location>
        <begin position="230"/>
        <end position="250"/>
    </location>
</feature>
<reference evidence="13" key="2">
    <citation type="submission" date="2025-04" db="UniProtKB">
        <authorList>
            <consortium name="RefSeq"/>
        </authorList>
    </citation>
    <scope>IDENTIFICATION</scope>
    <source>
        <strain evidence="13">DH4</strain>
        <tissue evidence="13">Whole body</tissue>
    </source>
</reference>
<dbReference type="GO" id="GO:0019367">
    <property type="term" value="P:fatty acid elongation, saturated fatty acid"/>
    <property type="evidence" value="ECO:0007669"/>
    <property type="project" value="TreeGrafter"/>
</dbReference>
<dbReference type="PROSITE" id="PS01188">
    <property type="entry name" value="ELO"/>
    <property type="match status" value="1"/>
</dbReference>
<keyword evidence="12" id="KW-1185">Reference proteome</keyword>
<dbReference type="RefSeq" id="XP_003250061.2">
    <property type="nucleotide sequence ID" value="XM_003250013.4"/>
</dbReference>
<feature type="transmembrane region" description="Helical" evidence="10">
    <location>
        <begin position="24"/>
        <end position="43"/>
    </location>
</feature>
<feature type="transmembrane region" description="Helical" evidence="10">
    <location>
        <begin position="166"/>
        <end position="184"/>
    </location>
</feature>
<feature type="transmembrane region" description="Helical" evidence="10">
    <location>
        <begin position="196"/>
        <end position="218"/>
    </location>
</feature>
<comment type="catalytic activity">
    <reaction evidence="10">
        <text>a very-long-chain acyl-CoA + malonyl-CoA + H(+) = a very-long-chain 3-oxoacyl-CoA + CO2 + CoA</text>
        <dbReference type="Rhea" id="RHEA:32727"/>
        <dbReference type="ChEBI" id="CHEBI:15378"/>
        <dbReference type="ChEBI" id="CHEBI:16526"/>
        <dbReference type="ChEBI" id="CHEBI:57287"/>
        <dbReference type="ChEBI" id="CHEBI:57384"/>
        <dbReference type="ChEBI" id="CHEBI:90725"/>
        <dbReference type="ChEBI" id="CHEBI:90736"/>
        <dbReference type="EC" id="2.3.1.199"/>
    </reaction>
</comment>
<reference evidence="11" key="1">
    <citation type="submission" date="2021-01" db="UniProtKB">
        <authorList>
            <consortium name="EnsemblMetazoa"/>
        </authorList>
    </citation>
    <scope>IDENTIFICATION</scope>
    <source>
        <strain evidence="11">DH4</strain>
    </source>
</reference>
<evidence type="ECO:0000256" key="8">
    <source>
        <dbReference type="ARBA" id="ARBA00023136"/>
    </source>
</evidence>
<name>A0A7M7GE52_APIME</name>
<dbReference type="OrthoDB" id="434092at2759"/>
<dbReference type="KEGG" id="ame:100578829"/>
<keyword evidence="4 10" id="KW-0812">Transmembrane</keyword>
<dbReference type="GO" id="GO:0009922">
    <property type="term" value="F:fatty acid elongase activity"/>
    <property type="evidence" value="ECO:0007669"/>
    <property type="project" value="UniProtKB-EC"/>
</dbReference>
<accession>A0A8B6XVN0</accession>
<evidence type="ECO:0000313" key="13">
    <source>
        <dbReference type="RefSeq" id="XP_003250061.2"/>
    </source>
</evidence>